<keyword evidence="4" id="KW-0456">Lyase</keyword>
<comment type="similarity">
    <text evidence="2">Belongs to the KHG/KDPG aldolase family.</text>
</comment>
<evidence type="ECO:0000313" key="8">
    <source>
        <dbReference type="Proteomes" id="UP000065511"/>
    </source>
</evidence>
<evidence type="ECO:0000256" key="1">
    <source>
        <dbReference type="ARBA" id="ARBA00004761"/>
    </source>
</evidence>
<evidence type="ECO:0000256" key="3">
    <source>
        <dbReference type="ARBA" id="ARBA00011233"/>
    </source>
</evidence>
<gene>
    <name evidence="6" type="ORF">ATZ33_12050</name>
    <name evidence="7" type="ORF">RV15_GL000631</name>
</gene>
<sequence length="217" mass="22794">MKRVDVLRRLEHAGVIAVVRGKDQEEAVKASRAIIEGGLKGIEVTFTVPNAQAVIQELIESYQGQDVVIGAGTVLDAVTARLAIMAGAEFVVSPSFDQETAELCNMYQIPYLPGCVTITEMQTALKSGADIIKLFPGNISGPSMVSAVKAPLPQINLMPTGGVSLENMATWFKAGVVAVGVGGNLLAPAAEGNFAKVTEIAKQYAAKLIEIRGLENG</sequence>
<dbReference type="NCBIfam" id="NF005119">
    <property type="entry name" value="PRK06552.1"/>
    <property type="match status" value="1"/>
</dbReference>
<dbReference type="EMBL" id="CP013614">
    <property type="protein sequence ID" value="ALS03322.1"/>
    <property type="molecule type" value="Genomic_DNA"/>
</dbReference>
<reference evidence="7 9" key="1">
    <citation type="submission" date="2014-12" db="EMBL/GenBank/DDBJ databases">
        <title>Draft genome sequences of 29 type strains of Enterococci.</title>
        <authorList>
            <person name="Zhong Z."/>
            <person name="Sun Z."/>
            <person name="Liu W."/>
            <person name="Zhang W."/>
            <person name="Zhang H."/>
        </authorList>
    </citation>
    <scope>NUCLEOTIDE SEQUENCE [LARGE SCALE GENOMIC DNA]</scope>
    <source>
        <strain evidence="7 9">DSM 22801</strain>
    </source>
</reference>
<proteinExistence type="inferred from homology"/>
<comment type="subunit">
    <text evidence="3">Homotrimer.</text>
</comment>
<dbReference type="InterPro" id="IPR013785">
    <property type="entry name" value="Aldolase_TIM"/>
</dbReference>
<comment type="pathway">
    <text evidence="1">Carbohydrate acid metabolism.</text>
</comment>
<dbReference type="GO" id="GO:0016829">
    <property type="term" value="F:lyase activity"/>
    <property type="evidence" value="ECO:0007669"/>
    <property type="project" value="UniProtKB-KW"/>
</dbReference>
<evidence type="ECO:0000256" key="4">
    <source>
        <dbReference type="ARBA" id="ARBA00023239"/>
    </source>
</evidence>
<dbReference type="Proteomes" id="UP000183039">
    <property type="component" value="Unassembled WGS sequence"/>
</dbReference>
<dbReference type="OrthoDB" id="9802667at2"/>
<dbReference type="NCBIfam" id="TIGR01182">
    <property type="entry name" value="eda"/>
    <property type="match status" value="1"/>
</dbReference>
<dbReference type="RefSeq" id="WP_071877985.1">
    <property type="nucleotide sequence ID" value="NZ_JXLC01000013.1"/>
</dbReference>
<accession>A0A0S3KGA9</accession>
<dbReference type="CDD" id="cd00452">
    <property type="entry name" value="KDPG_aldolase"/>
    <property type="match status" value="1"/>
</dbReference>
<evidence type="ECO:0000313" key="7">
    <source>
        <dbReference type="EMBL" id="OJG91545.1"/>
    </source>
</evidence>
<reference evidence="6 8" key="2">
    <citation type="submission" date="2015-12" db="EMBL/GenBank/DDBJ databases">
        <authorList>
            <person name="Lauer A."/>
            <person name="Humrighouse B."/>
            <person name="Loparev V."/>
            <person name="Shewmaker P.L."/>
            <person name="Whitney A.M."/>
            <person name="McLaughlin R.W."/>
        </authorList>
    </citation>
    <scope>NUCLEOTIDE SEQUENCE [LARGE SCALE GENOMIC DNA]</scope>
    <source>
        <strain evidence="6 8">LMG 23085</strain>
    </source>
</reference>
<dbReference type="PANTHER" id="PTHR30246:SF1">
    <property type="entry name" value="2-DEHYDRO-3-DEOXY-6-PHOSPHOGALACTONATE ALDOLASE-RELATED"/>
    <property type="match status" value="1"/>
</dbReference>
<dbReference type="Gene3D" id="3.20.20.70">
    <property type="entry name" value="Aldolase class I"/>
    <property type="match status" value="1"/>
</dbReference>
<dbReference type="EMBL" id="JXLC01000013">
    <property type="protein sequence ID" value="OJG91545.1"/>
    <property type="molecule type" value="Genomic_DNA"/>
</dbReference>
<evidence type="ECO:0000256" key="2">
    <source>
        <dbReference type="ARBA" id="ARBA00006906"/>
    </source>
</evidence>
<dbReference type="PANTHER" id="PTHR30246">
    <property type="entry name" value="2-KETO-3-DEOXY-6-PHOSPHOGLUCONATE ALDOLASE"/>
    <property type="match status" value="1"/>
</dbReference>
<name>A0A0S3KGA9_9ENTE</name>
<dbReference type="KEGG" id="ess:ATZ33_12050"/>
<dbReference type="SUPFAM" id="SSF51569">
    <property type="entry name" value="Aldolase"/>
    <property type="match status" value="1"/>
</dbReference>
<keyword evidence="5" id="KW-0119">Carbohydrate metabolism</keyword>
<evidence type="ECO:0000313" key="6">
    <source>
        <dbReference type="EMBL" id="ALS03322.1"/>
    </source>
</evidence>
<organism evidence="7 9">
    <name type="scientific">Enterococcus silesiacus</name>
    <dbReference type="NCBI Taxonomy" id="332949"/>
    <lineage>
        <taxon>Bacteria</taxon>
        <taxon>Bacillati</taxon>
        <taxon>Bacillota</taxon>
        <taxon>Bacilli</taxon>
        <taxon>Lactobacillales</taxon>
        <taxon>Enterococcaceae</taxon>
        <taxon>Enterococcus</taxon>
    </lineage>
</organism>
<keyword evidence="8" id="KW-1185">Reference proteome</keyword>
<dbReference type="Pfam" id="PF01081">
    <property type="entry name" value="Aldolase"/>
    <property type="match status" value="1"/>
</dbReference>
<protein>
    <submittedName>
        <fullName evidence="7">2-dehydro-3-deoxyphosphogluconate aldolase/4-hydroxy-2-oxoglutarate aldolase</fullName>
    </submittedName>
    <submittedName>
        <fullName evidence="6">Ketohydroxyglutarate aldolase</fullName>
    </submittedName>
</protein>
<dbReference type="InterPro" id="IPR000887">
    <property type="entry name" value="Aldlse_KDPG_KHG"/>
</dbReference>
<dbReference type="AlphaFoldDB" id="A0A0S3KGA9"/>
<evidence type="ECO:0000313" key="9">
    <source>
        <dbReference type="Proteomes" id="UP000183039"/>
    </source>
</evidence>
<evidence type="ECO:0000256" key="5">
    <source>
        <dbReference type="ARBA" id="ARBA00023277"/>
    </source>
</evidence>
<dbReference type="Proteomes" id="UP000065511">
    <property type="component" value="Chromosome"/>
</dbReference>